<dbReference type="Gene3D" id="3.30.420.10">
    <property type="entry name" value="Ribonuclease H-like superfamily/Ribonuclease H"/>
    <property type="match status" value="1"/>
</dbReference>
<comment type="caution">
    <text evidence="2">The sequence shown here is derived from an EMBL/GenBank/DDBJ whole genome shotgun (WGS) entry which is preliminary data.</text>
</comment>
<evidence type="ECO:0000256" key="1">
    <source>
        <dbReference type="SAM" id="Phobius"/>
    </source>
</evidence>
<sequence length="227" mass="25880">MPVSTVHKILRNILHCYSYKITHVQDLHTTDLPVRHAFALKFLTFVEVDNRWPCLLTRPISLSRLCQYTKLQDMGNGKSIRNWTSTASFCKGHCVVLVDGIVYSRTIVFRGCRSCGSCYLYVNGKRYESLLRNQAIPTLNQCACGNRIIFMQDGALPHIAKTVMQLIKRPFGNDRIIRTIIVVIFVVILFSFIFVNLACKITGPQSLRHLAVGLSKKMLYSVDRLQI</sequence>
<accession>A0AAV4TKB5</accession>
<evidence type="ECO:0008006" key="4">
    <source>
        <dbReference type="Google" id="ProtNLM"/>
    </source>
</evidence>
<dbReference type="EMBL" id="BPLR01011267">
    <property type="protein sequence ID" value="GIY45392.1"/>
    <property type="molecule type" value="Genomic_DNA"/>
</dbReference>
<dbReference type="InterPro" id="IPR036397">
    <property type="entry name" value="RNaseH_sf"/>
</dbReference>
<organism evidence="2 3">
    <name type="scientific">Caerostris extrusa</name>
    <name type="common">Bark spider</name>
    <name type="synonym">Caerostris bankana</name>
    <dbReference type="NCBI Taxonomy" id="172846"/>
    <lineage>
        <taxon>Eukaryota</taxon>
        <taxon>Metazoa</taxon>
        <taxon>Ecdysozoa</taxon>
        <taxon>Arthropoda</taxon>
        <taxon>Chelicerata</taxon>
        <taxon>Arachnida</taxon>
        <taxon>Araneae</taxon>
        <taxon>Araneomorphae</taxon>
        <taxon>Entelegynae</taxon>
        <taxon>Araneoidea</taxon>
        <taxon>Araneidae</taxon>
        <taxon>Caerostris</taxon>
    </lineage>
</organism>
<protein>
    <recommendedName>
        <fullName evidence="4">Transposase</fullName>
    </recommendedName>
</protein>
<feature type="transmembrane region" description="Helical" evidence="1">
    <location>
        <begin position="176"/>
        <end position="198"/>
    </location>
</feature>
<dbReference type="Proteomes" id="UP001054945">
    <property type="component" value="Unassembled WGS sequence"/>
</dbReference>
<keyword evidence="1" id="KW-0472">Membrane</keyword>
<evidence type="ECO:0000313" key="2">
    <source>
        <dbReference type="EMBL" id="GIY45392.1"/>
    </source>
</evidence>
<dbReference type="GO" id="GO:0003676">
    <property type="term" value="F:nucleic acid binding"/>
    <property type="evidence" value="ECO:0007669"/>
    <property type="project" value="InterPro"/>
</dbReference>
<keyword evidence="1" id="KW-0812">Transmembrane</keyword>
<proteinExistence type="predicted"/>
<reference evidence="2 3" key="1">
    <citation type="submission" date="2021-06" db="EMBL/GenBank/DDBJ databases">
        <title>Caerostris extrusa draft genome.</title>
        <authorList>
            <person name="Kono N."/>
            <person name="Arakawa K."/>
        </authorList>
    </citation>
    <scope>NUCLEOTIDE SEQUENCE [LARGE SCALE GENOMIC DNA]</scope>
</reference>
<keyword evidence="3" id="KW-1185">Reference proteome</keyword>
<keyword evidence="1" id="KW-1133">Transmembrane helix</keyword>
<name>A0AAV4TKB5_CAEEX</name>
<gene>
    <name evidence="2" type="primary">AVEN_8064_1</name>
    <name evidence="2" type="ORF">CEXT_561501</name>
</gene>
<dbReference type="AlphaFoldDB" id="A0AAV4TKB5"/>
<evidence type="ECO:0000313" key="3">
    <source>
        <dbReference type="Proteomes" id="UP001054945"/>
    </source>
</evidence>